<keyword evidence="9" id="KW-1185">Reference proteome</keyword>
<evidence type="ECO:0000256" key="1">
    <source>
        <dbReference type="ARBA" id="ARBA00004123"/>
    </source>
</evidence>
<dbReference type="PANTHER" id="PTHR13230:SF5">
    <property type="entry name" value="GENERAL TRANSCRIPTION FACTOR 3C POLYPEPTIDE 5"/>
    <property type="match status" value="1"/>
</dbReference>
<dbReference type="GeneID" id="8239247"/>
<evidence type="ECO:0000259" key="6">
    <source>
        <dbReference type="Pfam" id="PF17682"/>
    </source>
</evidence>
<dbReference type="GO" id="GO:0001002">
    <property type="term" value="F:RNA polymerase III type 1 promoter sequence-specific DNA binding"/>
    <property type="evidence" value="ECO:0007669"/>
    <property type="project" value="TreeGrafter"/>
</dbReference>
<dbReference type="InterPro" id="IPR019136">
    <property type="entry name" value="TF_IIIC_su-5_HTH"/>
</dbReference>
<dbReference type="GO" id="GO:0001003">
    <property type="term" value="F:RNA polymerase III type 2 promoter sequence-specific DNA binding"/>
    <property type="evidence" value="ECO:0007669"/>
    <property type="project" value="TreeGrafter"/>
</dbReference>
<protein>
    <recommendedName>
        <fullName evidence="10">General transcription factor 3C polypeptide 5</fullName>
    </recommendedName>
</protein>
<dbReference type="OMA" id="PPEYFVR"/>
<organism>
    <name type="scientific">Pediculus humanus subsp. corporis</name>
    <name type="common">Body louse</name>
    <dbReference type="NCBI Taxonomy" id="121224"/>
    <lineage>
        <taxon>Eukaryota</taxon>
        <taxon>Metazoa</taxon>
        <taxon>Ecdysozoa</taxon>
        <taxon>Arthropoda</taxon>
        <taxon>Hexapoda</taxon>
        <taxon>Insecta</taxon>
        <taxon>Pterygota</taxon>
        <taxon>Neoptera</taxon>
        <taxon>Paraneoptera</taxon>
        <taxon>Psocodea</taxon>
        <taxon>Troctomorpha</taxon>
        <taxon>Phthiraptera</taxon>
        <taxon>Anoplura</taxon>
        <taxon>Pediculidae</taxon>
        <taxon>Pediculus</taxon>
    </lineage>
</organism>
<dbReference type="FunFam" id="3.30.200.160:FF:000002">
    <property type="entry name" value="Transcription factor IIIC, subunit 5"/>
    <property type="match status" value="1"/>
</dbReference>
<dbReference type="GO" id="GO:0000127">
    <property type="term" value="C:transcription factor TFIIIC complex"/>
    <property type="evidence" value="ECO:0007669"/>
    <property type="project" value="InterPro"/>
</dbReference>
<evidence type="ECO:0008006" key="10">
    <source>
        <dbReference type="Google" id="ProtNLM"/>
    </source>
</evidence>
<dbReference type="OrthoDB" id="5598268at2759"/>
<dbReference type="STRING" id="121224.E0VNE6"/>
<dbReference type="eggNOG" id="KOG2473">
    <property type="taxonomic scope" value="Eukaryota"/>
</dbReference>
<name>E0VNE6_PEDHC</name>
<dbReference type="Gene3D" id="3.30.200.160">
    <property type="entry name" value="TFIIIC, subcomplex tauA, subunit Sfc1, barrel domain"/>
    <property type="match status" value="1"/>
</dbReference>
<dbReference type="RefSeq" id="XP_002427640.1">
    <property type="nucleotide sequence ID" value="XM_002427595.1"/>
</dbReference>
<proteinExistence type="predicted"/>
<accession>E0VNE6</accession>
<dbReference type="CTD" id="8239247"/>
<evidence type="ECO:0000313" key="8">
    <source>
        <dbReference type="EnsemblMetazoa" id="PHUM626410-PA"/>
    </source>
</evidence>
<feature type="domain" description="Transcription factor IIIC subunit Tfc1/Sfc1 triple barrel" evidence="6">
    <location>
        <begin position="13"/>
        <end position="111"/>
    </location>
</feature>
<evidence type="ECO:0000313" key="7">
    <source>
        <dbReference type="EMBL" id="EEB14902.1"/>
    </source>
</evidence>
<evidence type="ECO:0000256" key="4">
    <source>
        <dbReference type="ARBA" id="ARBA00023242"/>
    </source>
</evidence>
<evidence type="ECO:0000313" key="9">
    <source>
        <dbReference type="Proteomes" id="UP000009046"/>
    </source>
</evidence>
<dbReference type="EnsemblMetazoa" id="PHUM626410-RA">
    <property type="protein sequence ID" value="PHUM626410-PA"/>
    <property type="gene ID" value="PHUM626410"/>
</dbReference>
<dbReference type="HOGENOM" id="CLU_026463_0_0_1"/>
<sequence>MTSKTLEGNNSLVCIHYPGVVKNISNVLETLGGIRTISSTYSEKNRRLELRWRPQDSFCKPTYGSRKSVVAIVLKIKYKKKKNNEGRVLSYQSIGCVTEEYKFSNLCDFQFLPTSKDECIYDKIVPSGLDLNWLNSDAPYFLPPPTFSRFDTVQSFNFSKNLGEDDKSNVIGRLTRKRYGCTKCLTFDNPEVPEFPKNIPAGGICSARIVSSETLQLLKQLFQERPIYSKSAIRSISKVPLIQLKCLLPCVAYYFINGPWRSLWVRFGYDPRKDPKSRIYQTLDYRVRSHLSKDEVKNKRNNIGASVSYKFSNQAGKNISVISRNPTEVNFKEKQSDQMDHIFRPEMVPPSRQCYYQYCDIHVPEVQAMLENLENVDESTVCHEYDGWLPPAMADTCRDIMNKYVSEEVRRRNKLSSQPNNVLMIDNQISSESESEFFDSE</sequence>
<dbReference type="AlphaFoldDB" id="E0VNE6"/>
<evidence type="ECO:0000256" key="3">
    <source>
        <dbReference type="ARBA" id="ARBA00023163"/>
    </source>
</evidence>
<evidence type="ECO:0000259" key="5">
    <source>
        <dbReference type="Pfam" id="PF09734"/>
    </source>
</evidence>
<dbReference type="GO" id="GO:0006384">
    <property type="term" value="P:transcription initiation at RNA polymerase III promoter"/>
    <property type="evidence" value="ECO:0007669"/>
    <property type="project" value="InterPro"/>
</dbReference>
<reference evidence="8" key="3">
    <citation type="submission" date="2021-02" db="UniProtKB">
        <authorList>
            <consortium name="EnsemblMetazoa"/>
        </authorList>
    </citation>
    <scope>IDENTIFICATION</scope>
    <source>
        <strain evidence="8">USDA</strain>
    </source>
</reference>
<comment type="subcellular location">
    <subcellularLocation>
        <location evidence="1">Nucleus</location>
    </subcellularLocation>
</comment>
<reference evidence="7" key="2">
    <citation type="submission" date="2007-04" db="EMBL/GenBank/DDBJ databases">
        <title>The genome of the human body louse.</title>
        <authorList>
            <consortium name="The Human Body Louse Genome Consortium"/>
            <person name="Kirkness E."/>
            <person name="Walenz B."/>
            <person name="Hass B."/>
            <person name="Bruggner R."/>
            <person name="Strausberg R."/>
        </authorList>
    </citation>
    <scope>NUCLEOTIDE SEQUENCE</scope>
    <source>
        <strain evidence="7">USDA</strain>
    </source>
</reference>
<gene>
    <name evidence="8" type="primary">8239247</name>
    <name evidence="7" type="ORF">Phum_PHUM626410</name>
</gene>
<reference evidence="7" key="1">
    <citation type="submission" date="2007-04" db="EMBL/GenBank/DDBJ databases">
        <title>Annotation of Pediculus humanus corporis strain USDA.</title>
        <authorList>
            <person name="Kirkness E."/>
            <person name="Hannick L."/>
            <person name="Hass B."/>
            <person name="Bruggner R."/>
            <person name="Lawson D."/>
            <person name="Bidwell S."/>
            <person name="Joardar V."/>
            <person name="Caler E."/>
            <person name="Walenz B."/>
            <person name="Inman J."/>
            <person name="Schobel S."/>
            <person name="Galinsky K."/>
            <person name="Amedeo P."/>
            <person name="Strausberg R."/>
        </authorList>
    </citation>
    <scope>NUCLEOTIDE SEQUENCE</scope>
    <source>
        <strain evidence="7">USDA</strain>
    </source>
</reference>
<dbReference type="Pfam" id="PF09734">
    <property type="entry name" value="Tau95"/>
    <property type="match status" value="1"/>
</dbReference>
<dbReference type="EMBL" id="AAZO01008544">
    <property type="status" value="NOT_ANNOTATED_CDS"/>
    <property type="molecule type" value="Genomic_DNA"/>
</dbReference>
<dbReference type="EMBL" id="DS235336">
    <property type="protein sequence ID" value="EEB14902.1"/>
    <property type="molecule type" value="Genomic_DNA"/>
</dbReference>
<keyword evidence="3" id="KW-0804">Transcription</keyword>
<keyword evidence="4" id="KW-0539">Nucleus</keyword>
<dbReference type="VEuPathDB" id="VectorBase:PHUM626410"/>
<evidence type="ECO:0000256" key="2">
    <source>
        <dbReference type="ARBA" id="ARBA00023125"/>
    </source>
</evidence>
<dbReference type="Pfam" id="PF17682">
    <property type="entry name" value="Tau95_N"/>
    <property type="match status" value="1"/>
</dbReference>
<dbReference type="KEGG" id="phu:Phum_PHUM626410"/>
<dbReference type="Proteomes" id="UP000009046">
    <property type="component" value="Unassembled WGS sequence"/>
</dbReference>
<dbReference type="InterPro" id="IPR041499">
    <property type="entry name" value="Tfc1/Sfc1_N"/>
</dbReference>
<dbReference type="GO" id="GO:0005634">
    <property type="term" value="C:nucleus"/>
    <property type="evidence" value="ECO:0007669"/>
    <property type="project" value="UniProtKB-SubCell"/>
</dbReference>
<dbReference type="FunCoup" id="E0VNE6">
    <property type="interactions" value="576"/>
</dbReference>
<dbReference type="InterPro" id="IPR040454">
    <property type="entry name" value="TF_IIIC_Tfc1/Sfc1"/>
</dbReference>
<dbReference type="InParanoid" id="E0VNE6"/>
<dbReference type="PANTHER" id="PTHR13230">
    <property type="entry name" value="GENERAL TRANSCRIPTION FACTOR IIIC, POLYPEPTIDE 5"/>
    <property type="match status" value="1"/>
</dbReference>
<dbReference type="InterPro" id="IPR042536">
    <property type="entry name" value="TFIIIC_tauA_Sfc1"/>
</dbReference>
<feature type="domain" description="Transcription factor IIIC subunit 5 HTH" evidence="5">
    <location>
        <begin position="141"/>
        <end position="286"/>
    </location>
</feature>
<keyword evidence="2" id="KW-0238">DNA-binding</keyword>